<dbReference type="PANTHER" id="PTHR24381">
    <property type="entry name" value="ZINC FINGER PROTEIN"/>
    <property type="match status" value="1"/>
</dbReference>
<keyword evidence="7" id="KW-0238">DNA-binding</keyword>
<dbReference type="FunFam" id="3.30.160.60:FF:001498">
    <property type="entry name" value="Zinc finger protein 404"/>
    <property type="match status" value="3"/>
</dbReference>
<feature type="region of interest" description="Disordered" evidence="10">
    <location>
        <begin position="388"/>
        <end position="407"/>
    </location>
</feature>
<evidence type="ECO:0000256" key="5">
    <source>
        <dbReference type="ARBA" id="ARBA00022771"/>
    </source>
</evidence>
<dbReference type="Gene3D" id="3.30.160.60">
    <property type="entry name" value="Classic Zinc Finger"/>
    <property type="match status" value="6"/>
</dbReference>
<evidence type="ECO:0000256" key="3">
    <source>
        <dbReference type="ARBA" id="ARBA00022723"/>
    </source>
</evidence>
<dbReference type="Proteomes" id="UP000515208">
    <property type="component" value="Unplaced"/>
</dbReference>
<dbReference type="InterPro" id="IPR036051">
    <property type="entry name" value="KRAB_dom_sf"/>
</dbReference>
<dbReference type="FunFam" id="3.30.160.60:FF:000663">
    <property type="entry name" value="Zinc finger protein 45"/>
    <property type="match status" value="1"/>
</dbReference>
<feature type="domain" description="KRAB" evidence="12">
    <location>
        <begin position="8"/>
        <end position="83"/>
    </location>
</feature>
<dbReference type="PANTHER" id="PTHR24381:SF462">
    <property type="entry name" value="ZINC FINGER PROTEIN 566"/>
    <property type="match status" value="1"/>
</dbReference>
<evidence type="ECO:0000256" key="10">
    <source>
        <dbReference type="SAM" id="MobiDB-lite"/>
    </source>
</evidence>
<name>A0A6P3GN55_BISBB</name>
<keyword evidence="3" id="KW-0479">Metal-binding</keyword>
<feature type="domain" description="C2H2-type" evidence="11">
    <location>
        <begin position="240"/>
        <end position="267"/>
    </location>
</feature>
<dbReference type="SMART" id="SM00349">
    <property type="entry name" value="KRAB"/>
    <property type="match status" value="1"/>
</dbReference>
<reference evidence="14" key="1">
    <citation type="submission" date="2025-08" db="UniProtKB">
        <authorList>
            <consortium name="RefSeq"/>
        </authorList>
    </citation>
    <scope>IDENTIFICATION</scope>
    <source>
        <tissue evidence="14">Blood</tissue>
    </source>
</reference>
<dbReference type="PROSITE" id="PS50157">
    <property type="entry name" value="ZINC_FINGER_C2H2_2"/>
    <property type="match status" value="5"/>
</dbReference>
<dbReference type="AlphaFoldDB" id="A0A6P3GN55"/>
<comment type="subcellular location">
    <subcellularLocation>
        <location evidence="1">Nucleus</location>
    </subcellularLocation>
</comment>
<dbReference type="SUPFAM" id="SSF57667">
    <property type="entry name" value="beta-beta-alpha zinc fingers"/>
    <property type="match status" value="3"/>
</dbReference>
<feature type="domain" description="C2H2-type" evidence="11">
    <location>
        <begin position="212"/>
        <end position="239"/>
    </location>
</feature>
<organism evidence="13 14">
    <name type="scientific">Bison bison bison</name>
    <name type="common">North American plains bison</name>
    <dbReference type="NCBI Taxonomy" id="43346"/>
    <lineage>
        <taxon>Eukaryota</taxon>
        <taxon>Metazoa</taxon>
        <taxon>Chordata</taxon>
        <taxon>Craniata</taxon>
        <taxon>Vertebrata</taxon>
        <taxon>Euteleostomi</taxon>
        <taxon>Mammalia</taxon>
        <taxon>Eutheria</taxon>
        <taxon>Laurasiatheria</taxon>
        <taxon>Artiodactyla</taxon>
        <taxon>Ruminantia</taxon>
        <taxon>Pecora</taxon>
        <taxon>Bovidae</taxon>
        <taxon>Bovinae</taxon>
        <taxon>Bison</taxon>
    </lineage>
</organism>
<evidence type="ECO:0000256" key="8">
    <source>
        <dbReference type="ARBA" id="ARBA00023242"/>
    </source>
</evidence>
<dbReference type="SUPFAM" id="SSF109640">
    <property type="entry name" value="KRAB domain (Kruppel-associated box)"/>
    <property type="match status" value="1"/>
</dbReference>
<dbReference type="InterPro" id="IPR001909">
    <property type="entry name" value="KRAB"/>
</dbReference>
<keyword evidence="8" id="KW-0539">Nucleus</keyword>
<dbReference type="Pfam" id="PF01352">
    <property type="entry name" value="KRAB"/>
    <property type="match status" value="1"/>
</dbReference>
<dbReference type="Gene3D" id="6.10.140.140">
    <property type="match status" value="1"/>
</dbReference>
<dbReference type="GO" id="GO:0008270">
    <property type="term" value="F:zinc ion binding"/>
    <property type="evidence" value="ECO:0007669"/>
    <property type="project" value="UniProtKB-KW"/>
</dbReference>
<evidence type="ECO:0000259" key="11">
    <source>
        <dbReference type="PROSITE" id="PS50157"/>
    </source>
</evidence>
<keyword evidence="13" id="KW-1185">Reference proteome</keyword>
<keyword evidence="5 9" id="KW-0863">Zinc-finger</keyword>
<dbReference type="GO" id="GO:0000977">
    <property type="term" value="F:RNA polymerase II transcription regulatory region sequence-specific DNA binding"/>
    <property type="evidence" value="ECO:0007669"/>
    <property type="project" value="TreeGrafter"/>
</dbReference>
<dbReference type="OrthoDB" id="8922241at2759"/>
<accession>A0A6P3GN55</accession>
<dbReference type="FunFam" id="3.30.160.60:FF:000446">
    <property type="entry name" value="Zinc finger protein"/>
    <property type="match status" value="1"/>
</dbReference>
<protein>
    <submittedName>
        <fullName evidence="14">Zinc finger protein 347-like</fullName>
    </submittedName>
</protein>
<evidence type="ECO:0000259" key="12">
    <source>
        <dbReference type="PROSITE" id="PS50805"/>
    </source>
</evidence>
<dbReference type="InterPro" id="IPR036236">
    <property type="entry name" value="Znf_C2H2_sf"/>
</dbReference>
<dbReference type="PROSITE" id="PS00028">
    <property type="entry name" value="ZINC_FINGER_C2H2_1"/>
    <property type="match status" value="2"/>
</dbReference>
<gene>
    <name evidence="14" type="primary">LOC104983175</name>
</gene>
<dbReference type="GO" id="GO:0000981">
    <property type="term" value="F:DNA-binding transcription factor activity, RNA polymerase II-specific"/>
    <property type="evidence" value="ECO:0007669"/>
    <property type="project" value="TreeGrafter"/>
</dbReference>
<feature type="compositionally biased region" description="Basic and acidic residues" evidence="10">
    <location>
        <begin position="119"/>
        <end position="140"/>
    </location>
</feature>
<evidence type="ECO:0000256" key="2">
    <source>
        <dbReference type="ARBA" id="ARBA00006991"/>
    </source>
</evidence>
<feature type="domain" description="C2H2-type" evidence="11">
    <location>
        <begin position="268"/>
        <end position="295"/>
    </location>
</feature>
<evidence type="ECO:0000313" key="13">
    <source>
        <dbReference type="Proteomes" id="UP000515208"/>
    </source>
</evidence>
<dbReference type="RefSeq" id="XP_010830936.1">
    <property type="nucleotide sequence ID" value="XM_010832634.1"/>
</dbReference>
<comment type="similarity">
    <text evidence="2">Belongs to the krueppel C2H2-type zinc-finger protein family.</text>
</comment>
<evidence type="ECO:0000256" key="7">
    <source>
        <dbReference type="ARBA" id="ARBA00023125"/>
    </source>
</evidence>
<feature type="domain" description="C2H2-type" evidence="11">
    <location>
        <begin position="324"/>
        <end position="351"/>
    </location>
</feature>
<feature type="domain" description="C2H2-type" evidence="11">
    <location>
        <begin position="296"/>
        <end position="323"/>
    </location>
</feature>
<dbReference type="KEGG" id="bbis:104983175"/>
<dbReference type="Pfam" id="PF00096">
    <property type="entry name" value="zf-C2H2"/>
    <property type="match status" value="1"/>
</dbReference>
<evidence type="ECO:0000256" key="4">
    <source>
        <dbReference type="ARBA" id="ARBA00022737"/>
    </source>
</evidence>
<dbReference type="CDD" id="cd07765">
    <property type="entry name" value="KRAB_A-box"/>
    <property type="match status" value="1"/>
</dbReference>
<sequence>MLSFQTQLTVEDVDIKFTPEEWECLDPAQRALYRDVMVETYKNLLSVDVSRIDMTMKLQAKGNSGKGEIFQRVIFGRAETSEIKDFFLGKIQETVDGFESLWTDNERRDYGISISHNKNLTDGRDHQSRNDAGDKPAERHESDFHDELQMLQSEGTIFECSQVVMHMNSSASVLPIQRTHSVYKGNSHKNECAVMHPSEQAPDPEGHKKKSYKSNECGITMLQDSELTRHQRIHIGRLPYKADVCGKAFNDNVRLAVHQRNHTGEKPYKCDVFGHCFKHNAHLQNHGRTHTGEKPYKCDVCAKAFTCKESQALHPILHTGEKPYKCDICGRGYTRKSDLGIHQRVHTGEKPYTCDVCGRGYTQKNASKLLLTLPMSPRVFGLAQRPALRRPGSAESPPPGRSAFHCA</sequence>
<evidence type="ECO:0000256" key="1">
    <source>
        <dbReference type="ARBA" id="ARBA00004123"/>
    </source>
</evidence>
<proteinExistence type="inferred from homology"/>
<evidence type="ECO:0000256" key="9">
    <source>
        <dbReference type="PROSITE-ProRule" id="PRU00042"/>
    </source>
</evidence>
<keyword evidence="4" id="KW-0677">Repeat</keyword>
<keyword evidence="6" id="KW-0862">Zinc</keyword>
<evidence type="ECO:0000313" key="14">
    <source>
        <dbReference type="RefSeq" id="XP_010830936.1"/>
    </source>
</evidence>
<dbReference type="GO" id="GO:0005634">
    <property type="term" value="C:nucleus"/>
    <property type="evidence" value="ECO:0007669"/>
    <property type="project" value="UniProtKB-SubCell"/>
</dbReference>
<dbReference type="SMART" id="SM00355">
    <property type="entry name" value="ZnF_C2H2"/>
    <property type="match status" value="5"/>
</dbReference>
<dbReference type="PROSITE" id="PS50805">
    <property type="entry name" value="KRAB"/>
    <property type="match status" value="1"/>
</dbReference>
<dbReference type="InterPro" id="IPR013087">
    <property type="entry name" value="Znf_C2H2_type"/>
</dbReference>
<evidence type="ECO:0000256" key="6">
    <source>
        <dbReference type="ARBA" id="ARBA00022833"/>
    </source>
</evidence>
<feature type="region of interest" description="Disordered" evidence="10">
    <location>
        <begin position="114"/>
        <end position="140"/>
    </location>
</feature>
<dbReference type="GeneID" id="104983175"/>